<gene>
    <name evidence="1" type="ORF">RE476_04165</name>
</gene>
<evidence type="ECO:0000313" key="2">
    <source>
        <dbReference type="Proteomes" id="UP001183006"/>
    </source>
</evidence>
<keyword evidence="2" id="KW-1185">Reference proteome</keyword>
<dbReference type="RefSeq" id="WP_309309148.1">
    <property type="nucleotide sequence ID" value="NZ_CP133594.1"/>
</dbReference>
<dbReference type="KEGG" id="mmav:RE476_04165"/>
<dbReference type="EMBL" id="CP133594">
    <property type="protein sequence ID" value="WMW23032.1"/>
    <property type="molecule type" value="Genomic_DNA"/>
</dbReference>
<reference evidence="1" key="1">
    <citation type="submission" date="2023-08" db="EMBL/GenBank/DDBJ databases">
        <title>Methanolobus mangrovi sp. nov. and Methanolobus sediminis sp. nov, two novel methylotrophic methanogens isolated from mangrove sediments in China.</title>
        <authorList>
            <person name="Zhou J."/>
        </authorList>
    </citation>
    <scope>NUCLEOTIDE SEQUENCE</scope>
    <source>
        <strain evidence="1">FTZ2</strain>
    </source>
</reference>
<protein>
    <submittedName>
        <fullName evidence="1">Uncharacterized protein</fullName>
    </submittedName>
</protein>
<name>A0AA51UJ21_9EURY</name>
<dbReference type="Proteomes" id="UP001183006">
    <property type="component" value="Chromosome"/>
</dbReference>
<dbReference type="AlphaFoldDB" id="A0AA51UJ21"/>
<organism evidence="1 2">
    <name type="scientific">Methanolobus mangrovi</name>
    <dbReference type="NCBI Taxonomy" id="3072977"/>
    <lineage>
        <taxon>Archaea</taxon>
        <taxon>Methanobacteriati</taxon>
        <taxon>Methanobacteriota</taxon>
        <taxon>Stenosarchaea group</taxon>
        <taxon>Methanomicrobia</taxon>
        <taxon>Methanosarcinales</taxon>
        <taxon>Methanosarcinaceae</taxon>
        <taxon>Methanolobus</taxon>
    </lineage>
</organism>
<sequence>MLDEKRYIDDLKRDERYSFELQRKGVNKSFYDANRMLLCPECGKSFNLFYSRAKICAGCPSLIRGCERACCTHCHTEFPLTNFMSKSATRTTSNYIGSVIKRYHSTFGERPGQ</sequence>
<evidence type="ECO:0000313" key="1">
    <source>
        <dbReference type="EMBL" id="WMW23032.1"/>
    </source>
</evidence>
<dbReference type="GeneID" id="84229308"/>
<accession>A0AA51UJ21</accession>
<proteinExistence type="predicted"/>